<feature type="transmembrane region" description="Helical" evidence="1">
    <location>
        <begin position="12"/>
        <end position="29"/>
    </location>
</feature>
<evidence type="ECO:0000313" key="4">
    <source>
        <dbReference type="Proteomes" id="UP000279029"/>
    </source>
</evidence>
<proteinExistence type="predicted"/>
<dbReference type="AlphaFoldDB" id="A0A3P7S2F4"/>
<keyword evidence="1" id="KW-0812">Transmembrane</keyword>
<keyword evidence="1" id="KW-1133">Transmembrane helix</keyword>
<evidence type="ECO:0000256" key="1">
    <source>
        <dbReference type="SAM" id="Phobius"/>
    </source>
</evidence>
<dbReference type="Pfam" id="PF04205">
    <property type="entry name" value="FMN_bind"/>
    <property type="match status" value="1"/>
</dbReference>
<keyword evidence="4" id="KW-1185">Reference proteome</keyword>
<dbReference type="KEGG" id="cbar:PATL70BA_3097"/>
<evidence type="ECO:0000313" key="3">
    <source>
        <dbReference type="EMBL" id="VDN49016.1"/>
    </source>
</evidence>
<dbReference type="InterPro" id="IPR007329">
    <property type="entry name" value="FMN-bd"/>
</dbReference>
<dbReference type="GO" id="GO:0010181">
    <property type="term" value="F:FMN binding"/>
    <property type="evidence" value="ECO:0007669"/>
    <property type="project" value="InterPro"/>
</dbReference>
<dbReference type="Gene3D" id="3.90.1010.20">
    <property type="match status" value="1"/>
</dbReference>
<dbReference type="GO" id="GO:0016020">
    <property type="term" value="C:membrane"/>
    <property type="evidence" value="ECO:0007669"/>
    <property type="project" value="InterPro"/>
</dbReference>
<sequence length="127" mass="14207">MMCEGKVKGLRGYFSLTFFLIIMIVLMVGCSERAPIYIPGTYINETEGYYSTLRVSVTVDQSHITQIEILSHEEPELLANVVFEELPKAIMKKNNIDVDVISGATYTSEALIDAVKKALEQAKVDEE</sequence>
<keyword evidence="1" id="KW-0472">Membrane</keyword>
<accession>A0A3P7S2F4</accession>
<dbReference type="OrthoDB" id="9806398at2"/>
<evidence type="ECO:0000259" key="2">
    <source>
        <dbReference type="SMART" id="SM00900"/>
    </source>
</evidence>
<gene>
    <name evidence="3" type="ORF">PATL70BA_3097</name>
</gene>
<organism evidence="3 4">
    <name type="scientific">Petrocella atlantisensis</name>
    <dbReference type="NCBI Taxonomy" id="2173034"/>
    <lineage>
        <taxon>Bacteria</taxon>
        <taxon>Bacillati</taxon>
        <taxon>Bacillota</taxon>
        <taxon>Clostridia</taxon>
        <taxon>Lachnospirales</taxon>
        <taxon>Vallitaleaceae</taxon>
        <taxon>Petrocella</taxon>
    </lineage>
</organism>
<dbReference type="RefSeq" id="WP_125138063.1">
    <property type="nucleotide sequence ID" value="NZ_LR130778.1"/>
</dbReference>
<reference evidence="3 4" key="1">
    <citation type="submission" date="2018-09" db="EMBL/GenBank/DDBJ databases">
        <authorList>
            <person name="Postec A."/>
        </authorList>
    </citation>
    <scope>NUCLEOTIDE SEQUENCE [LARGE SCALE GENOMIC DNA]</scope>
    <source>
        <strain evidence="3">70B-A</strain>
    </source>
</reference>
<dbReference type="Proteomes" id="UP000279029">
    <property type="component" value="Chromosome"/>
</dbReference>
<protein>
    <submittedName>
        <fullName evidence="3">FMN-binding protein</fullName>
    </submittedName>
</protein>
<feature type="domain" description="FMN-binding" evidence="2">
    <location>
        <begin position="48"/>
        <end position="122"/>
    </location>
</feature>
<dbReference type="SMART" id="SM00900">
    <property type="entry name" value="FMN_bind"/>
    <property type="match status" value="1"/>
</dbReference>
<name>A0A3P7S2F4_9FIRM</name>
<dbReference type="PROSITE" id="PS51257">
    <property type="entry name" value="PROKAR_LIPOPROTEIN"/>
    <property type="match status" value="1"/>
</dbReference>
<dbReference type="EMBL" id="LR130778">
    <property type="protein sequence ID" value="VDN49016.1"/>
    <property type="molecule type" value="Genomic_DNA"/>
</dbReference>